<sequence length="242" mass="24682">MLLPLVTIISVFQLAVATNLSPPILYARHALQDGSLEKRANCGDGTRCLLGSCCGDGCAMNCCALDNGGLPPFLRHSARLMRDNYKWAVELQNGANSTGMGCTGEATHVTVHTPYSTVTLGAQTANTITATATTTTEQMFTAISVPPTATATGAMTTSSERETKTKAQTESGSHSHRVSMSSTSVTKAETTSSSSPRSPTTTAVFSQASPSPNKSGGSGVGVGVGVGVPVLAGMVALGALLL</sequence>
<keyword evidence="3" id="KW-0732">Signal</keyword>
<evidence type="ECO:0000313" key="5">
    <source>
        <dbReference type="Proteomes" id="UP000465221"/>
    </source>
</evidence>
<dbReference type="AlphaFoldDB" id="A0A8H3N9K8"/>
<dbReference type="EMBL" id="BLKC01000010">
    <property type="protein sequence ID" value="GFF27681.1"/>
    <property type="molecule type" value="Genomic_DNA"/>
</dbReference>
<feature type="signal peptide" evidence="3">
    <location>
        <begin position="1"/>
        <end position="17"/>
    </location>
</feature>
<name>A0A8H3N9K8_9EURO</name>
<feature type="region of interest" description="Disordered" evidence="1">
    <location>
        <begin position="146"/>
        <end position="219"/>
    </location>
</feature>
<reference evidence="4 5" key="1">
    <citation type="submission" date="2020-01" db="EMBL/GenBank/DDBJ databases">
        <title>Draft genome sequence of Aspergillus udagawae IFM 46972.</title>
        <authorList>
            <person name="Takahashi H."/>
            <person name="Yaguchi T."/>
        </authorList>
    </citation>
    <scope>NUCLEOTIDE SEQUENCE [LARGE SCALE GENOMIC DNA]</scope>
    <source>
        <strain evidence="4 5">IFM 46972</strain>
    </source>
</reference>
<dbReference type="Proteomes" id="UP000465221">
    <property type="component" value="Unassembled WGS sequence"/>
</dbReference>
<keyword evidence="2" id="KW-1133">Transmembrane helix</keyword>
<evidence type="ECO:0000313" key="4">
    <source>
        <dbReference type="EMBL" id="GFF27681.1"/>
    </source>
</evidence>
<evidence type="ECO:0000256" key="2">
    <source>
        <dbReference type="SAM" id="Phobius"/>
    </source>
</evidence>
<accession>A0A8H3N9K8</accession>
<comment type="caution">
    <text evidence="4">The sequence shown here is derived from an EMBL/GenBank/DDBJ whole genome shotgun (WGS) entry which is preliminary data.</text>
</comment>
<organism evidence="4 5">
    <name type="scientific">Aspergillus udagawae</name>
    <dbReference type="NCBI Taxonomy" id="91492"/>
    <lineage>
        <taxon>Eukaryota</taxon>
        <taxon>Fungi</taxon>
        <taxon>Dikarya</taxon>
        <taxon>Ascomycota</taxon>
        <taxon>Pezizomycotina</taxon>
        <taxon>Eurotiomycetes</taxon>
        <taxon>Eurotiomycetidae</taxon>
        <taxon>Eurotiales</taxon>
        <taxon>Aspergillaceae</taxon>
        <taxon>Aspergillus</taxon>
        <taxon>Aspergillus subgen. Fumigati</taxon>
    </lineage>
</organism>
<evidence type="ECO:0000256" key="1">
    <source>
        <dbReference type="SAM" id="MobiDB-lite"/>
    </source>
</evidence>
<keyword evidence="2" id="KW-0472">Membrane</keyword>
<feature type="compositionally biased region" description="Polar residues" evidence="1">
    <location>
        <begin position="203"/>
        <end position="215"/>
    </location>
</feature>
<feature type="chain" id="PRO_5034803916" description="GPI anchored protein" evidence="3">
    <location>
        <begin position="18"/>
        <end position="242"/>
    </location>
</feature>
<feature type="compositionally biased region" description="Low complexity" evidence="1">
    <location>
        <begin position="178"/>
        <end position="202"/>
    </location>
</feature>
<evidence type="ECO:0000256" key="3">
    <source>
        <dbReference type="SAM" id="SignalP"/>
    </source>
</evidence>
<protein>
    <recommendedName>
        <fullName evidence="6">GPI anchored protein</fullName>
    </recommendedName>
</protein>
<feature type="transmembrane region" description="Helical" evidence="2">
    <location>
        <begin position="220"/>
        <end position="241"/>
    </location>
</feature>
<evidence type="ECO:0008006" key="6">
    <source>
        <dbReference type="Google" id="ProtNLM"/>
    </source>
</evidence>
<proteinExistence type="predicted"/>
<feature type="compositionally biased region" description="Low complexity" evidence="1">
    <location>
        <begin position="146"/>
        <end position="157"/>
    </location>
</feature>
<keyword evidence="2" id="KW-0812">Transmembrane</keyword>
<gene>
    <name evidence="4" type="ORF">IFM46972_02137</name>
</gene>